<evidence type="ECO:0000256" key="2">
    <source>
        <dbReference type="SAM" id="SignalP"/>
    </source>
</evidence>
<feature type="signal peptide" evidence="2">
    <location>
        <begin position="1"/>
        <end position="23"/>
    </location>
</feature>
<proteinExistence type="predicted"/>
<gene>
    <name evidence="3" type="ORF">AVDCRST_MAG28-2119</name>
</gene>
<sequence>MQKMMVLAAMLAMVFVVAVPAMANHNDVSQSFEQETESGDIDQSFDISGGGDNGSQCANVTGDVNTGNLQNTSGSLQFASDIEEIEQEDIGSDLSVSGTSPVTCEQQVNQSAAAG</sequence>
<evidence type="ECO:0000256" key="1">
    <source>
        <dbReference type="SAM" id="MobiDB-lite"/>
    </source>
</evidence>
<name>A0A6J4QXQ9_9ACTN</name>
<feature type="region of interest" description="Disordered" evidence="1">
    <location>
        <begin position="29"/>
        <end position="63"/>
    </location>
</feature>
<protein>
    <recommendedName>
        <fullName evidence="4">Secreted protein</fullName>
    </recommendedName>
</protein>
<feature type="chain" id="PRO_5027048832" description="Secreted protein" evidence="2">
    <location>
        <begin position="24"/>
        <end position="115"/>
    </location>
</feature>
<reference evidence="3" key="1">
    <citation type="submission" date="2020-02" db="EMBL/GenBank/DDBJ databases">
        <authorList>
            <person name="Meier V. D."/>
        </authorList>
    </citation>
    <scope>NUCLEOTIDE SEQUENCE</scope>
    <source>
        <strain evidence="3">AVDCRST_MAG28</strain>
    </source>
</reference>
<keyword evidence="2" id="KW-0732">Signal</keyword>
<dbReference type="EMBL" id="CADCVE010000041">
    <property type="protein sequence ID" value="CAA9453908.1"/>
    <property type="molecule type" value="Genomic_DNA"/>
</dbReference>
<feature type="compositionally biased region" description="Polar residues" evidence="1">
    <location>
        <begin position="94"/>
        <end position="115"/>
    </location>
</feature>
<organism evidence="3">
    <name type="scientific">uncultured Rubrobacteraceae bacterium</name>
    <dbReference type="NCBI Taxonomy" id="349277"/>
    <lineage>
        <taxon>Bacteria</taxon>
        <taxon>Bacillati</taxon>
        <taxon>Actinomycetota</taxon>
        <taxon>Rubrobacteria</taxon>
        <taxon>Rubrobacterales</taxon>
        <taxon>Rubrobacteraceae</taxon>
        <taxon>environmental samples</taxon>
    </lineage>
</organism>
<evidence type="ECO:0008006" key="4">
    <source>
        <dbReference type="Google" id="ProtNLM"/>
    </source>
</evidence>
<evidence type="ECO:0000313" key="3">
    <source>
        <dbReference type="EMBL" id="CAA9453908.1"/>
    </source>
</evidence>
<feature type="compositionally biased region" description="Polar residues" evidence="1">
    <location>
        <begin position="54"/>
        <end position="63"/>
    </location>
</feature>
<dbReference type="AlphaFoldDB" id="A0A6J4QXQ9"/>
<accession>A0A6J4QXQ9</accession>
<feature type="region of interest" description="Disordered" evidence="1">
    <location>
        <begin position="92"/>
        <end position="115"/>
    </location>
</feature>